<dbReference type="EMBL" id="BAAAQK010000004">
    <property type="protein sequence ID" value="GAA1837840.1"/>
    <property type="molecule type" value="Genomic_DNA"/>
</dbReference>
<feature type="transmembrane region" description="Helical" evidence="1">
    <location>
        <begin position="221"/>
        <end position="238"/>
    </location>
</feature>
<feature type="transmembrane region" description="Helical" evidence="1">
    <location>
        <begin position="84"/>
        <end position="110"/>
    </location>
</feature>
<reference evidence="2 3" key="1">
    <citation type="journal article" date="2019" name="Int. J. Syst. Evol. Microbiol.">
        <title>The Global Catalogue of Microorganisms (GCM) 10K type strain sequencing project: providing services to taxonomists for standard genome sequencing and annotation.</title>
        <authorList>
            <consortium name="The Broad Institute Genomics Platform"/>
            <consortium name="The Broad Institute Genome Sequencing Center for Infectious Disease"/>
            <person name="Wu L."/>
            <person name="Ma J."/>
        </authorList>
    </citation>
    <scope>NUCLEOTIDE SEQUENCE [LARGE SCALE GENOMIC DNA]</scope>
    <source>
        <strain evidence="2 3">JCM 16009</strain>
    </source>
</reference>
<keyword evidence="1" id="KW-1133">Transmembrane helix</keyword>
<dbReference type="Proteomes" id="UP001500449">
    <property type="component" value="Unassembled WGS sequence"/>
</dbReference>
<feature type="transmembrane region" description="Helical" evidence="1">
    <location>
        <begin position="193"/>
        <end position="214"/>
    </location>
</feature>
<evidence type="ECO:0000256" key="1">
    <source>
        <dbReference type="SAM" id="Phobius"/>
    </source>
</evidence>
<keyword evidence="3" id="KW-1185">Reference proteome</keyword>
<keyword evidence="1" id="KW-0812">Transmembrane</keyword>
<evidence type="ECO:0000313" key="2">
    <source>
        <dbReference type="EMBL" id="GAA1837840.1"/>
    </source>
</evidence>
<comment type="caution">
    <text evidence="2">The sequence shown here is derived from an EMBL/GenBank/DDBJ whole genome shotgun (WGS) entry which is preliminary data.</text>
</comment>
<accession>A0ABN2MWD5</accession>
<gene>
    <name evidence="2" type="ORF">GCM10009836_15760</name>
</gene>
<dbReference type="RefSeq" id="WP_344413982.1">
    <property type="nucleotide sequence ID" value="NZ_BAAAQK010000004.1"/>
</dbReference>
<feature type="transmembrane region" description="Helical" evidence="1">
    <location>
        <begin position="258"/>
        <end position="279"/>
    </location>
</feature>
<evidence type="ECO:0000313" key="3">
    <source>
        <dbReference type="Proteomes" id="UP001500449"/>
    </source>
</evidence>
<feature type="transmembrane region" description="Helical" evidence="1">
    <location>
        <begin position="12"/>
        <end position="32"/>
    </location>
</feature>
<feature type="transmembrane region" description="Helical" evidence="1">
    <location>
        <begin position="125"/>
        <end position="145"/>
    </location>
</feature>
<feature type="transmembrane region" description="Helical" evidence="1">
    <location>
        <begin position="165"/>
        <end position="187"/>
    </location>
</feature>
<name>A0ABN2MWD5_9PSEU</name>
<feature type="transmembrane region" description="Helical" evidence="1">
    <location>
        <begin position="52"/>
        <end position="72"/>
    </location>
</feature>
<sequence>MTTLASTPVRPVIGRLAAAGTLPYVAIKSAWLTGHPIGVPDPGMLEGTSMTVLNAVTVLLDACVVALALALTHPWGRRLPVVALLLPAWVGTGLLLPVGISFVPALWLAFGGGPVGGLDGWVRPLVYGGFAWQAVFLVIALWTHVRDRWELRGAVPAGFGPLARALAGGGTVLALVSAVLQLGSGISGGGAQILVGTVNAALAVAGAVGVVTLLRGGGRAAAVAAWLGSGAMFSWGLYTTALTMGGTVMAAGTTPASGLAALTGLLAGFALAPAGLLALTPPTP</sequence>
<keyword evidence="1" id="KW-0472">Membrane</keyword>
<organism evidence="2 3">
    <name type="scientific">Pseudonocardia ailaonensis</name>
    <dbReference type="NCBI Taxonomy" id="367279"/>
    <lineage>
        <taxon>Bacteria</taxon>
        <taxon>Bacillati</taxon>
        <taxon>Actinomycetota</taxon>
        <taxon>Actinomycetes</taxon>
        <taxon>Pseudonocardiales</taxon>
        <taxon>Pseudonocardiaceae</taxon>
        <taxon>Pseudonocardia</taxon>
    </lineage>
</organism>
<proteinExistence type="predicted"/>
<protein>
    <submittedName>
        <fullName evidence="2">Uncharacterized protein</fullName>
    </submittedName>
</protein>